<evidence type="ECO:0000256" key="1">
    <source>
        <dbReference type="ARBA" id="ARBA00004395"/>
    </source>
</evidence>
<dbReference type="GO" id="GO:0006890">
    <property type="term" value="P:retrograde vesicle-mediated transport, Golgi to endoplasmic reticulum"/>
    <property type="evidence" value="ECO:0007669"/>
    <property type="project" value="TreeGrafter"/>
</dbReference>
<evidence type="ECO:0000256" key="4">
    <source>
        <dbReference type="ARBA" id="ARBA00022448"/>
    </source>
</evidence>
<organism evidence="10 11">
    <name type="scientific">Cryptococcus depauperatus CBS 7841</name>
    <dbReference type="NCBI Taxonomy" id="1295531"/>
    <lineage>
        <taxon>Eukaryota</taxon>
        <taxon>Fungi</taxon>
        <taxon>Dikarya</taxon>
        <taxon>Basidiomycota</taxon>
        <taxon>Agaricomycotina</taxon>
        <taxon>Tremellomycetes</taxon>
        <taxon>Tremellales</taxon>
        <taxon>Cryptococcaceae</taxon>
        <taxon>Cryptococcus</taxon>
    </lineage>
</organism>
<dbReference type="PANTHER" id="PTHR21443:SF0">
    <property type="entry name" value="CONSERVED OLIGOMERIC GOLGI COMPLEX SUBUNIT 7"/>
    <property type="match status" value="1"/>
</dbReference>
<dbReference type="GO" id="GO:0007030">
    <property type="term" value="P:Golgi organization"/>
    <property type="evidence" value="ECO:0007669"/>
    <property type="project" value="TreeGrafter"/>
</dbReference>
<reference evidence="10" key="2">
    <citation type="journal article" date="2022" name="Elife">
        <title>Obligate sexual reproduction of a homothallic fungus closely related to the Cryptococcus pathogenic species complex.</title>
        <authorList>
            <person name="Passer A.R."/>
            <person name="Clancey S.A."/>
            <person name="Shea T."/>
            <person name="David-Palma M."/>
            <person name="Averette A.F."/>
            <person name="Boekhout T."/>
            <person name="Porcel B.M."/>
            <person name="Nowrousian M."/>
            <person name="Cuomo C.A."/>
            <person name="Sun S."/>
            <person name="Heitman J."/>
            <person name="Coelho M.A."/>
        </authorList>
    </citation>
    <scope>NUCLEOTIDE SEQUENCE</scope>
    <source>
        <strain evidence="10">CBS 7841</strain>
    </source>
</reference>
<evidence type="ECO:0000256" key="8">
    <source>
        <dbReference type="ARBA" id="ARBA00031345"/>
    </source>
</evidence>
<gene>
    <name evidence="10" type="ORF">L203_104138</name>
</gene>
<dbReference type="KEGG" id="cdep:91088348"/>
<feature type="region of interest" description="Disordered" evidence="9">
    <location>
        <begin position="349"/>
        <end position="380"/>
    </location>
</feature>
<keyword evidence="7" id="KW-0472">Membrane</keyword>
<dbReference type="Pfam" id="PF10191">
    <property type="entry name" value="COG7"/>
    <property type="match status" value="2"/>
</dbReference>
<dbReference type="InterPro" id="IPR019335">
    <property type="entry name" value="COG7"/>
</dbReference>
<protein>
    <recommendedName>
        <fullName evidence="3">Conserved oligomeric Golgi complex subunit 7</fullName>
    </recommendedName>
    <alternativeName>
        <fullName evidence="8">Component of oligomeric Golgi complex 7</fullName>
    </alternativeName>
</protein>
<evidence type="ECO:0000256" key="3">
    <source>
        <dbReference type="ARBA" id="ARBA00020984"/>
    </source>
</evidence>
<dbReference type="GO" id="GO:0006886">
    <property type="term" value="P:intracellular protein transport"/>
    <property type="evidence" value="ECO:0007669"/>
    <property type="project" value="InterPro"/>
</dbReference>
<evidence type="ECO:0000256" key="5">
    <source>
        <dbReference type="ARBA" id="ARBA00022927"/>
    </source>
</evidence>
<keyword evidence="6" id="KW-0333">Golgi apparatus</keyword>
<comment type="subcellular location">
    <subcellularLocation>
        <location evidence="1">Golgi apparatus membrane</location>
        <topology evidence="1">Peripheral membrane protein</topology>
    </subcellularLocation>
</comment>
<feature type="region of interest" description="Disordered" evidence="9">
    <location>
        <begin position="40"/>
        <end position="64"/>
    </location>
</feature>
<sequence length="864" mass="96300">MSEVGRSVPRLGYDLQFMRESASALNIALNTVQARVSKQTQASSPSIQQRHSSITVPLNKNDQSLPDSIKTQHALEKLTHLDKLKTRLEAARDILREAESWNTLEEEISNLIASDELTKAGQRLAEADRSMVVFKNQPSEYEERRRLLTSLGDELESAAGKKMHDAFDRSREEGQKGWEQVRVVYGVFRDMDRIEEFRGWYSRMRSSSLLALWNEPILEEVNPVEPTPESSSINRFVNMLPKFYASCLHLLTNEMSYVPLIFDSYDSSMMLSSLIQYVLDSIDPPFGNRLGRIVEYHGNLALPEIVTAWKATLELGFDIQGLIGKIALNTFGEMGSMLVVNSPSSGPSLSSPPGIPLSSSATNFPHSYGNSKRRQSVSSRRFSRAASLVPTYGVDGDHSDAKNKPEDGIELDNAWETGLYEPFLDWQASYSSLEQNYLHSILSSLKLVMIDSNENRSGVISSAHEKVKSRGKGKESVSQMIGNSVQVFEKAREAVKRCRVFTLGFGAVGLEKSLDAFLEEWFTDQVDSLSSMVPSLSTSAAPTHDLDLDNDGDGDESSMAFQVTLHVLDACKKLAGNVNEFERELREEMISWQGVLRATKERWTEVWLPGVQEKESKIAWKAASLLQQSTLNTVDLHTLFSSLPTTKLLPQTQVALNNLTSQTQVILIDLILHPLFTLLDTYPSLSTWSKSSRLGESGEGRTSQGLRVPEFSLSPTDVIARLAEGVLGLLRVWEVYGNTESLGFSLSTLPNLPASDEDMIPSSSPSPAEIQQMYLASLIRTLLSRLLNHTLPQINGLSIKGGEQLREDMEYLGNAVSALEVVDWNDGRHLVDGLRLGEDEWREKYKGKGDDVLRLVGKMRGWVQ</sequence>
<dbReference type="Proteomes" id="UP000094043">
    <property type="component" value="Chromosome 4"/>
</dbReference>
<dbReference type="GO" id="GO:0017119">
    <property type="term" value="C:Golgi transport complex"/>
    <property type="evidence" value="ECO:0007669"/>
    <property type="project" value="InterPro"/>
</dbReference>
<reference evidence="10" key="1">
    <citation type="submission" date="2016-06" db="EMBL/GenBank/DDBJ databases">
        <authorList>
            <person name="Cuomo C."/>
            <person name="Litvintseva A."/>
            <person name="Heitman J."/>
            <person name="Chen Y."/>
            <person name="Sun S."/>
            <person name="Springer D."/>
            <person name="Dromer F."/>
            <person name="Young S."/>
            <person name="Zeng Q."/>
            <person name="Chapman S."/>
            <person name="Gujja S."/>
            <person name="Saif S."/>
            <person name="Birren B."/>
        </authorList>
    </citation>
    <scope>NUCLEOTIDE SEQUENCE</scope>
    <source>
        <strain evidence="10">CBS 7841</strain>
    </source>
</reference>
<evidence type="ECO:0000256" key="9">
    <source>
        <dbReference type="SAM" id="MobiDB-lite"/>
    </source>
</evidence>
<accession>A0AAJ8JUW8</accession>
<keyword evidence="5" id="KW-0653">Protein transport</keyword>
<dbReference type="EMBL" id="CP143787">
    <property type="protein sequence ID" value="WVN88923.1"/>
    <property type="molecule type" value="Genomic_DNA"/>
</dbReference>
<evidence type="ECO:0000313" key="10">
    <source>
        <dbReference type="EMBL" id="WVN88923.1"/>
    </source>
</evidence>
<dbReference type="PANTHER" id="PTHR21443">
    <property type="entry name" value="CONSERVED OLIGOMERIC GOLGI COMPLEX COMPONENT 7"/>
    <property type="match status" value="1"/>
</dbReference>
<feature type="compositionally biased region" description="Low complexity" evidence="9">
    <location>
        <begin position="349"/>
        <end position="360"/>
    </location>
</feature>
<evidence type="ECO:0000256" key="7">
    <source>
        <dbReference type="ARBA" id="ARBA00023136"/>
    </source>
</evidence>
<keyword evidence="4" id="KW-0813">Transport</keyword>
<dbReference type="GeneID" id="91088348"/>
<feature type="compositionally biased region" description="Polar residues" evidence="9">
    <location>
        <begin position="361"/>
        <end position="370"/>
    </location>
</feature>
<evidence type="ECO:0000256" key="2">
    <source>
        <dbReference type="ARBA" id="ARBA00005831"/>
    </source>
</evidence>
<proteinExistence type="inferred from homology"/>
<evidence type="ECO:0000313" key="11">
    <source>
        <dbReference type="Proteomes" id="UP000094043"/>
    </source>
</evidence>
<dbReference type="AlphaFoldDB" id="A0AAJ8JUW8"/>
<dbReference type="GO" id="GO:0000139">
    <property type="term" value="C:Golgi membrane"/>
    <property type="evidence" value="ECO:0007669"/>
    <property type="project" value="UniProtKB-SubCell"/>
</dbReference>
<reference evidence="10" key="3">
    <citation type="submission" date="2024-01" db="EMBL/GenBank/DDBJ databases">
        <authorList>
            <person name="Coelho M.A."/>
            <person name="David-Palma M."/>
            <person name="Shea T."/>
            <person name="Sun S."/>
            <person name="Cuomo C.A."/>
            <person name="Heitman J."/>
        </authorList>
    </citation>
    <scope>NUCLEOTIDE SEQUENCE</scope>
    <source>
        <strain evidence="10">CBS 7841</strain>
    </source>
</reference>
<comment type="similarity">
    <text evidence="2">Belongs to the COG7 family.</text>
</comment>
<dbReference type="RefSeq" id="XP_066069623.1">
    <property type="nucleotide sequence ID" value="XM_066213526.1"/>
</dbReference>
<evidence type="ECO:0000256" key="6">
    <source>
        <dbReference type="ARBA" id="ARBA00023034"/>
    </source>
</evidence>
<keyword evidence="11" id="KW-1185">Reference proteome</keyword>
<name>A0AAJ8JUW8_9TREE</name>